<dbReference type="NCBIfam" id="NF006914">
    <property type="entry name" value="PRK09404.1"/>
    <property type="match status" value="1"/>
</dbReference>
<feature type="compositionally biased region" description="Basic and acidic residues" evidence="11">
    <location>
        <begin position="953"/>
        <end position="966"/>
    </location>
</feature>
<evidence type="ECO:0000256" key="3">
    <source>
        <dbReference type="ARBA" id="ARBA00006936"/>
    </source>
</evidence>
<dbReference type="GO" id="GO:0005829">
    <property type="term" value="C:cytosol"/>
    <property type="evidence" value="ECO:0007669"/>
    <property type="project" value="TreeGrafter"/>
</dbReference>
<dbReference type="Gene3D" id="1.10.287.1150">
    <property type="entry name" value="TPP helical domain"/>
    <property type="match status" value="1"/>
</dbReference>
<dbReference type="NCBIfam" id="NF008907">
    <property type="entry name" value="PRK12270.1"/>
    <property type="match status" value="1"/>
</dbReference>
<keyword evidence="8" id="KW-0786">Thiamine pyrophosphate</keyword>
<dbReference type="InterPro" id="IPR031717">
    <property type="entry name" value="ODO-1/KGD_C"/>
</dbReference>
<evidence type="ECO:0000256" key="5">
    <source>
        <dbReference type="ARBA" id="ARBA00012280"/>
    </source>
</evidence>
<sequence>MSEFTHSALNGDKAALVAALFHRFQQDPNAVDPAWRRFFGELDSDARSLIESFKPNGGGEGAGAVAESLAHGANLTAEHVRAATLDSIRALMMIRAYRVRGHLEADLDPLGLREIEPHPELDPKNYGFTDEDMDRPIFVNHVLGFETATLRRIMQRLRSTYCGKIGVEYMHIQEPDQKAWIQERIENIDNRTEFTERGRKAILERLSAAEAFEVFLDKKYTGTKRFGIDGGESMIPALEQILKRGGQMGLKEVVIGMPHRGRLNVLASFMGKPYRAIFHEFQGGAAHPEDIGGSGDVKYHLGTSSDREFDGNWVHLSLTANPSHLEAVNPVCVGKVRAKQLQRGDTDRTEVACLLLHGDAAFAGQGLVPETLDLSELRGYRIGGTVHFVVNNQIGFTTNPVHARSGPYCTEVAKMIQAPIFHVNGDDPEAVVHVARIATEFRQTFKKDVVIDMFCYRRYGHNEGDEPSFTQPIMYDAIKKHPRVRKLYADRLVNEGVLSAEEADGDLKRWQETLQEEFDAASTYRPNKADWLEGVWSGFARPKDYGARRGDTGVDTDTLKKVGRALAHVPDDVNVHRKIKRLLDTKAKMIESGEGIDWATAEALAFGTLAVEGHPVRLSGQDSGRGTFSQRHAVLVDQNTERRYVPLNNIDPEQASFEVVDSPLSEAGVVGFEYGFSLAEPRALVLWEAQFGDFVNGAQVIIDQFIASGEVKWLRMSGLVMLLPHGYEGQGPEHSSARIERFLQLCAEDNLQIVNCSTPANFFHALRRQLHREFRKPLVIFTPKSLLRHKRCVSRLEDFGEDSSFHRVLYEDNPPSKPAEARQVVMCSGKVYYDLIEEREKRGITDIHILRMEQLYPFPADAVAAELEPYKHCDIVWCQEEPRNMGPWAFIETFIEEIATEVGFAKPRPRYAGRRTAASPATGVADWHKRQQAQLLDEALTVGLPRMSRIQTRKADEAARTGEAKKASGGSSKGNGAAGKAAASSSAAASSGLGAKKSGGRSGSARSRTKK</sequence>
<dbReference type="Pfam" id="PF16870">
    <property type="entry name" value="OxoGdeHyase_C"/>
    <property type="match status" value="1"/>
</dbReference>
<dbReference type="SMART" id="SM00861">
    <property type="entry name" value="Transket_pyr"/>
    <property type="match status" value="1"/>
</dbReference>
<evidence type="ECO:0000256" key="4">
    <source>
        <dbReference type="ARBA" id="ARBA00011301"/>
    </source>
</evidence>
<keyword evidence="9" id="KW-0324">Glycolysis</keyword>
<evidence type="ECO:0000256" key="8">
    <source>
        <dbReference type="ARBA" id="ARBA00023052"/>
    </source>
</evidence>
<comment type="function">
    <text evidence="2">E1 component of the 2-oxoglutarate dehydrogenase (OGDH) complex which catalyzes the decarboxylation of 2-oxoglutarate, the first step in the conversion of 2-oxoglutarate to succinyl-CoA and CO(2).</text>
</comment>
<dbReference type="GO" id="GO:0006099">
    <property type="term" value="P:tricarboxylic acid cycle"/>
    <property type="evidence" value="ECO:0007669"/>
    <property type="project" value="TreeGrafter"/>
</dbReference>
<dbReference type="Pfam" id="PF16078">
    <property type="entry name" value="2-oxogl_dehyd_N"/>
    <property type="match status" value="1"/>
</dbReference>
<dbReference type="SUPFAM" id="SSF52518">
    <property type="entry name" value="Thiamin diphosphate-binding fold (THDP-binding)"/>
    <property type="match status" value="2"/>
</dbReference>
<evidence type="ECO:0000259" key="12">
    <source>
        <dbReference type="SMART" id="SM00861"/>
    </source>
</evidence>
<comment type="subunit">
    <text evidence="4">Homodimer. Part of the 2-oxoglutarate dehydrogenase (OGDH) complex composed of E1 (2-oxoglutarate dehydrogenase), E2 (dihydrolipoamide succinyltransferase) and E3 (dihydrolipoamide dehydrogenase); the complex contains multiple copies of the three enzymatic components (E1, E2 and E3).</text>
</comment>
<evidence type="ECO:0000256" key="6">
    <source>
        <dbReference type="ARBA" id="ARBA00013321"/>
    </source>
</evidence>
<evidence type="ECO:0000313" key="13">
    <source>
        <dbReference type="EMBL" id="RDD62208.1"/>
    </source>
</evidence>
<evidence type="ECO:0000256" key="2">
    <source>
        <dbReference type="ARBA" id="ARBA00003906"/>
    </source>
</evidence>
<dbReference type="EC" id="1.2.4.2" evidence="5"/>
<name>A0A369TAA5_9PROT</name>
<dbReference type="Gene3D" id="3.40.50.970">
    <property type="match status" value="1"/>
</dbReference>
<feature type="domain" description="Transketolase-like pyrimidine-binding" evidence="12">
    <location>
        <begin position="596"/>
        <end position="789"/>
    </location>
</feature>
<evidence type="ECO:0000256" key="1">
    <source>
        <dbReference type="ARBA" id="ARBA00001964"/>
    </source>
</evidence>
<comment type="cofactor">
    <cofactor evidence="1">
        <name>thiamine diphosphate</name>
        <dbReference type="ChEBI" id="CHEBI:58937"/>
    </cofactor>
</comment>
<dbReference type="Gene3D" id="3.40.50.11610">
    <property type="entry name" value="Multifunctional 2-oxoglutarate metabolism enzyme, C-terminal domain"/>
    <property type="match status" value="1"/>
</dbReference>
<evidence type="ECO:0000256" key="10">
    <source>
        <dbReference type="ARBA" id="ARBA00030680"/>
    </source>
</evidence>
<keyword evidence="14" id="KW-1185">Reference proteome</keyword>
<protein>
    <recommendedName>
        <fullName evidence="6">2-oxoglutarate dehydrogenase E1 component</fullName>
        <ecNumber evidence="5">1.2.4.2</ecNumber>
    </recommendedName>
    <alternativeName>
        <fullName evidence="10">Alpha-ketoglutarate dehydrogenase</fullName>
    </alternativeName>
</protein>
<feature type="compositionally biased region" description="Low complexity" evidence="11">
    <location>
        <begin position="978"/>
        <end position="996"/>
    </location>
</feature>
<dbReference type="InterPro" id="IPR042179">
    <property type="entry name" value="KGD_C_sf"/>
</dbReference>
<dbReference type="InterPro" id="IPR029061">
    <property type="entry name" value="THDP-binding"/>
</dbReference>
<keyword evidence="7 13" id="KW-0560">Oxidoreductase</keyword>
<comment type="similarity">
    <text evidence="3">Belongs to the alpha-ketoglutarate dehydrogenase family.</text>
</comment>
<evidence type="ECO:0000256" key="11">
    <source>
        <dbReference type="SAM" id="MobiDB-lite"/>
    </source>
</evidence>
<dbReference type="FunFam" id="3.40.50.12470:FF:000003">
    <property type="entry name" value="2-oxoglutarate dehydrogenase E1 component"/>
    <property type="match status" value="1"/>
</dbReference>
<dbReference type="PIRSF" id="PIRSF000157">
    <property type="entry name" value="Oxoglu_dh_E1"/>
    <property type="match status" value="1"/>
</dbReference>
<comment type="caution">
    <text evidence="13">The sequence shown here is derived from an EMBL/GenBank/DDBJ whole genome shotgun (WGS) entry which is preliminary data.</text>
</comment>
<feature type="region of interest" description="Disordered" evidence="11">
    <location>
        <begin position="947"/>
        <end position="1011"/>
    </location>
</feature>
<accession>A0A369TAA5</accession>
<reference evidence="13 14" key="1">
    <citation type="submission" date="2018-07" db="EMBL/GenBank/DDBJ databases">
        <title>Venubactetium sediminum gen. nov., sp. nov., isolated from a marine solar saltern.</title>
        <authorList>
            <person name="Wang S."/>
        </authorList>
    </citation>
    <scope>NUCLEOTIDE SEQUENCE [LARGE SCALE GENOMIC DNA]</scope>
    <source>
        <strain evidence="13 14">WD2A32</strain>
    </source>
</reference>
<dbReference type="InterPro" id="IPR005475">
    <property type="entry name" value="Transketolase-like_Pyr-bd"/>
</dbReference>
<proteinExistence type="inferred from homology"/>
<dbReference type="Gene3D" id="3.40.50.12470">
    <property type="match status" value="1"/>
</dbReference>
<dbReference type="PANTHER" id="PTHR23152">
    <property type="entry name" value="2-OXOGLUTARATE DEHYDROGENASE"/>
    <property type="match status" value="1"/>
</dbReference>
<evidence type="ECO:0000256" key="7">
    <source>
        <dbReference type="ARBA" id="ARBA00023002"/>
    </source>
</evidence>
<dbReference type="GO" id="GO:0004591">
    <property type="term" value="F:oxoglutarate dehydrogenase (succinyl-transferring) activity"/>
    <property type="evidence" value="ECO:0007669"/>
    <property type="project" value="UniProtKB-EC"/>
</dbReference>
<dbReference type="CDD" id="cd02016">
    <property type="entry name" value="TPP_E1_OGDC_like"/>
    <property type="match status" value="1"/>
</dbReference>
<dbReference type="InterPro" id="IPR011603">
    <property type="entry name" value="2oxoglutarate_DH_E1"/>
</dbReference>
<dbReference type="GO" id="GO:0045252">
    <property type="term" value="C:oxoglutarate dehydrogenase complex"/>
    <property type="evidence" value="ECO:0007669"/>
    <property type="project" value="TreeGrafter"/>
</dbReference>
<dbReference type="Pfam" id="PF02779">
    <property type="entry name" value="Transket_pyr"/>
    <property type="match status" value="1"/>
</dbReference>
<dbReference type="NCBIfam" id="TIGR00239">
    <property type="entry name" value="2oxo_dh_E1"/>
    <property type="match status" value="1"/>
</dbReference>
<dbReference type="Proteomes" id="UP000253941">
    <property type="component" value="Unassembled WGS sequence"/>
</dbReference>
<dbReference type="EMBL" id="QPMH01000006">
    <property type="protein sequence ID" value="RDD62208.1"/>
    <property type="molecule type" value="Genomic_DNA"/>
</dbReference>
<dbReference type="GO" id="GO:0006096">
    <property type="term" value="P:glycolytic process"/>
    <property type="evidence" value="ECO:0007669"/>
    <property type="project" value="UniProtKB-KW"/>
</dbReference>
<dbReference type="PANTHER" id="PTHR23152:SF4">
    <property type="entry name" value="2-OXOADIPATE DEHYDROGENASE COMPLEX COMPONENT E1"/>
    <property type="match status" value="1"/>
</dbReference>
<dbReference type="GO" id="GO:0030976">
    <property type="term" value="F:thiamine pyrophosphate binding"/>
    <property type="evidence" value="ECO:0007669"/>
    <property type="project" value="InterPro"/>
</dbReference>
<dbReference type="InterPro" id="IPR001017">
    <property type="entry name" value="DH_E1"/>
</dbReference>
<dbReference type="RefSeq" id="WP_114581722.1">
    <property type="nucleotide sequence ID" value="NZ_QPMH01000006.1"/>
</dbReference>
<organism evidence="13 14">
    <name type="scientific">Ferruginivarius sediminum</name>
    <dbReference type="NCBI Taxonomy" id="2661937"/>
    <lineage>
        <taxon>Bacteria</taxon>
        <taxon>Pseudomonadati</taxon>
        <taxon>Pseudomonadota</taxon>
        <taxon>Alphaproteobacteria</taxon>
        <taxon>Rhodospirillales</taxon>
        <taxon>Rhodospirillaceae</taxon>
        <taxon>Ferruginivarius</taxon>
    </lineage>
</organism>
<gene>
    <name evidence="13" type="ORF">DRB17_08205</name>
</gene>
<evidence type="ECO:0000256" key="9">
    <source>
        <dbReference type="ARBA" id="ARBA00023152"/>
    </source>
</evidence>
<evidence type="ECO:0000313" key="14">
    <source>
        <dbReference type="Proteomes" id="UP000253941"/>
    </source>
</evidence>
<dbReference type="InterPro" id="IPR032106">
    <property type="entry name" value="2-oxogl_dehyd_N"/>
</dbReference>
<dbReference type="AlphaFoldDB" id="A0A369TAA5"/>
<dbReference type="Pfam" id="PF00676">
    <property type="entry name" value="E1_dh"/>
    <property type="match status" value="1"/>
</dbReference>